<protein>
    <submittedName>
        <fullName evidence="7">Two component transcriptional regulator, LuxR family</fullName>
    </submittedName>
</protein>
<dbReference type="SUPFAM" id="SSF46894">
    <property type="entry name" value="C-terminal effector domain of the bipartite response regulators"/>
    <property type="match status" value="1"/>
</dbReference>
<keyword evidence="1" id="KW-0805">Transcription regulation</keyword>
<feature type="domain" description="HTH luxR-type" evidence="5">
    <location>
        <begin position="140"/>
        <end position="205"/>
    </location>
</feature>
<dbReference type="Gene3D" id="3.40.50.2300">
    <property type="match status" value="1"/>
</dbReference>
<proteinExistence type="predicted"/>
<dbReference type="AlphaFoldDB" id="D1C9X5"/>
<dbReference type="InterPro" id="IPR000792">
    <property type="entry name" value="Tscrpt_reg_LuxR_C"/>
</dbReference>
<dbReference type="PANTHER" id="PTHR44688">
    <property type="entry name" value="DNA-BINDING TRANSCRIPTIONAL ACTIVATOR DEVR_DOSR"/>
    <property type="match status" value="1"/>
</dbReference>
<gene>
    <name evidence="7" type="ordered locus">Sthe_3218</name>
</gene>
<evidence type="ECO:0000256" key="2">
    <source>
        <dbReference type="ARBA" id="ARBA00023125"/>
    </source>
</evidence>
<dbReference type="InParanoid" id="D1C9X5"/>
<evidence type="ECO:0000313" key="8">
    <source>
        <dbReference type="Proteomes" id="UP000002027"/>
    </source>
</evidence>
<dbReference type="PROSITE" id="PS00622">
    <property type="entry name" value="HTH_LUXR_1"/>
    <property type="match status" value="1"/>
</dbReference>
<evidence type="ECO:0000259" key="6">
    <source>
        <dbReference type="PROSITE" id="PS50110"/>
    </source>
</evidence>
<dbReference type="Pfam" id="PF00196">
    <property type="entry name" value="GerE"/>
    <property type="match status" value="1"/>
</dbReference>
<dbReference type="PROSITE" id="PS50110">
    <property type="entry name" value="RESPONSE_REGULATORY"/>
    <property type="match status" value="1"/>
</dbReference>
<dbReference type="STRING" id="479434.Sthe_3218"/>
<dbReference type="InterPro" id="IPR016032">
    <property type="entry name" value="Sig_transdc_resp-reg_C-effctor"/>
</dbReference>
<dbReference type="GO" id="GO:0006355">
    <property type="term" value="P:regulation of DNA-templated transcription"/>
    <property type="evidence" value="ECO:0007669"/>
    <property type="project" value="InterPro"/>
</dbReference>
<evidence type="ECO:0000259" key="5">
    <source>
        <dbReference type="PROSITE" id="PS50043"/>
    </source>
</evidence>
<evidence type="ECO:0000313" key="7">
    <source>
        <dbReference type="EMBL" id="ACZ40618.1"/>
    </source>
</evidence>
<dbReference type="InterPro" id="IPR001789">
    <property type="entry name" value="Sig_transdc_resp-reg_receiver"/>
</dbReference>
<dbReference type="PROSITE" id="PS50043">
    <property type="entry name" value="HTH_LUXR_2"/>
    <property type="match status" value="1"/>
</dbReference>
<dbReference type="GO" id="GO:0003677">
    <property type="term" value="F:DNA binding"/>
    <property type="evidence" value="ECO:0007669"/>
    <property type="project" value="UniProtKB-KW"/>
</dbReference>
<dbReference type="eggNOG" id="COG2197">
    <property type="taxonomic scope" value="Bacteria"/>
</dbReference>
<keyword evidence="3" id="KW-0804">Transcription</keyword>
<dbReference type="EMBL" id="CP001824">
    <property type="protein sequence ID" value="ACZ40618.1"/>
    <property type="molecule type" value="Genomic_DNA"/>
</dbReference>
<dbReference type="SUPFAM" id="SSF52172">
    <property type="entry name" value="CheY-like"/>
    <property type="match status" value="1"/>
</dbReference>
<dbReference type="RefSeq" id="WP_012873653.1">
    <property type="nucleotide sequence ID" value="NC_013524.1"/>
</dbReference>
<name>D1C9X5_SPHTD</name>
<dbReference type="Proteomes" id="UP000002027">
    <property type="component" value="Chromosome 2"/>
</dbReference>
<dbReference type="PRINTS" id="PR00038">
    <property type="entry name" value="HTHLUXR"/>
</dbReference>
<comment type="caution">
    <text evidence="4">Lacks conserved residue(s) required for the propagation of feature annotation.</text>
</comment>
<dbReference type="CDD" id="cd06170">
    <property type="entry name" value="LuxR_C_like"/>
    <property type="match status" value="1"/>
</dbReference>
<dbReference type="HOGENOM" id="CLU_000445_90_10_0"/>
<accession>D1C9X5</accession>
<dbReference type="GO" id="GO:0000160">
    <property type="term" value="P:phosphorelay signal transduction system"/>
    <property type="evidence" value="ECO:0007669"/>
    <property type="project" value="InterPro"/>
</dbReference>
<dbReference type="KEGG" id="sti:Sthe_3218"/>
<sequence>MLRVLVAAAYPMTRAGLAALLAETPEIAVAATVEDVATAVAEMEPAAPDVILLAPGDDVEEWLDDLARLAGESGAPPVLLLVDTPELAPEALRAGVAGLLLRDADPDEIVAALRAAGQGLTVLDPRAVPFLTTDAAPRASPDAGEPLTPREREILQLIAQGLPNKSIALELGISEHTVKFHVGSILDKLGASSRAEALARAARAGLIVL</sequence>
<reference evidence="8" key="1">
    <citation type="submission" date="2009-11" db="EMBL/GenBank/DDBJ databases">
        <title>The complete chromosome 2 of Sphaerobacter thermophilus DSM 20745.</title>
        <authorList>
            <person name="Lucas S."/>
            <person name="Copeland A."/>
            <person name="Lapidus A."/>
            <person name="Glavina del Rio T."/>
            <person name="Dalin E."/>
            <person name="Tice H."/>
            <person name="Bruce D."/>
            <person name="Goodwin L."/>
            <person name="Pitluck S."/>
            <person name="Kyrpides N."/>
            <person name="Mavromatis K."/>
            <person name="Ivanova N."/>
            <person name="Mikhailova N."/>
            <person name="LaButti K.M."/>
            <person name="Clum A."/>
            <person name="Sun H.I."/>
            <person name="Brettin T."/>
            <person name="Detter J.C."/>
            <person name="Han C."/>
            <person name="Larimer F."/>
            <person name="Land M."/>
            <person name="Hauser L."/>
            <person name="Markowitz V."/>
            <person name="Cheng J.F."/>
            <person name="Hugenholtz P."/>
            <person name="Woyke T."/>
            <person name="Wu D."/>
            <person name="Steenblock K."/>
            <person name="Schneider S."/>
            <person name="Pukall R."/>
            <person name="Goeker M."/>
            <person name="Klenk H.P."/>
            <person name="Eisen J.A."/>
        </authorList>
    </citation>
    <scope>NUCLEOTIDE SEQUENCE [LARGE SCALE GENOMIC DNA]</scope>
    <source>
        <strain evidence="8">ATCC 49802 / DSM 20745 / S 6022</strain>
    </source>
</reference>
<keyword evidence="8" id="KW-1185">Reference proteome</keyword>
<dbReference type="SMART" id="SM00421">
    <property type="entry name" value="HTH_LUXR"/>
    <property type="match status" value="1"/>
</dbReference>
<dbReference type="PANTHER" id="PTHR44688:SF25">
    <property type="entry name" value="HTH LUXR-TYPE DOMAIN-CONTAINING PROTEIN"/>
    <property type="match status" value="1"/>
</dbReference>
<evidence type="ECO:0000256" key="3">
    <source>
        <dbReference type="ARBA" id="ARBA00023163"/>
    </source>
</evidence>
<keyword evidence="2" id="KW-0238">DNA-binding</keyword>
<organism evidence="7 8">
    <name type="scientific">Sphaerobacter thermophilus (strain ATCC 49802 / DSM 20745 / KCCM 41009 / NCIMB 13125 / S 6022)</name>
    <dbReference type="NCBI Taxonomy" id="479434"/>
    <lineage>
        <taxon>Bacteria</taxon>
        <taxon>Pseudomonadati</taxon>
        <taxon>Thermomicrobiota</taxon>
        <taxon>Thermomicrobia</taxon>
        <taxon>Sphaerobacterales</taxon>
        <taxon>Sphaerobacterineae</taxon>
        <taxon>Sphaerobacteraceae</taxon>
        <taxon>Sphaerobacter</taxon>
    </lineage>
</organism>
<reference evidence="7 8" key="2">
    <citation type="journal article" date="2010" name="Stand. Genomic Sci.">
        <title>Complete genome sequence of Desulfohalobium retbaense type strain (HR(100)).</title>
        <authorList>
            <person name="Spring S."/>
            <person name="Nolan M."/>
            <person name="Lapidus A."/>
            <person name="Glavina Del Rio T."/>
            <person name="Copeland A."/>
            <person name="Tice H."/>
            <person name="Cheng J.F."/>
            <person name="Lucas S."/>
            <person name="Land M."/>
            <person name="Chen F."/>
            <person name="Bruce D."/>
            <person name="Goodwin L."/>
            <person name="Pitluck S."/>
            <person name="Ivanova N."/>
            <person name="Mavromatis K."/>
            <person name="Mikhailova N."/>
            <person name="Pati A."/>
            <person name="Chen A."/>
            <person name="Palaniappan K."/>
            <person name="Hauser L."/>
            <person name="Chang Y.J."/>
            <person name="Jeffries C.D."/>
            <person name="Munk C."/>
            <person name="Kiss H."/>
            <person name="Chain P."/>
            <person name="Han C."/>
            <person name="Brettin T."/>
            <person name="Detter J.C."/>
            <person name="Schuler E."/>
            <person name="Goker M."/>
            <person name="Rohde M."/>
            <person name="Bristow J."/>
            <person name="Eisen J.A."/>
            <person name="Markowitz V."/>
            <person name="Hugenholtz P."/>
            <person name="Kyrpides N.C."/>
            <person name="Klenk H.P."/>
        </authorList>
    </citation>
    <scope>NUCLEOTIDE SEQUENCE [LARGE SCALE GENOMIC DNA]</scope>
    <source>
        <strain evidence="8">ATCC 49802 / DSM 20745 / S 6022</strain>
    </source>
</reference>
<evidence type="ECO:0000256" key="4">
    <source>
        <dbReference type="PROSITE-ProRule" id="PRU00169"/>
    </source>
</evidence>
<dbReference type="InterPro" id="IPR011006">
    <property type="entry name" value="CheY-like_superfamily"/>
</dbReference>
<evidence type="ECO:0000256" key="1">
    <source>
        <dbReference type="ARBA" id="ARBA00023015"/>
    </source>
</evidence>
<feature type="domain" description="Response regulatory" evidence="6">
    <location>
        <begin position="3"/>
        <end position="117"/>
    </location>
</feature>